<protein>
    <submittedName>
        <fullName evidence="2">Uncharacterized protein</fullName>
    </submittedName>
</protein>
<organism evidence="2 3">
    <name type="scientific">Coprinopsis cinerea (strain Okayama-7 / 130 / ATCC MYA-4618 / FGSC 9003)</name>
    <name type="common">Inky cap fungus</name>
    <name type="synonym">Hormographiella aspergillata</name>
    <dbReference type="NCBI Taxonomy" id="240176"/>
    <lineage>
        <taxon>Eukaryota</taxon>
        <taxon>Fungi</taxon>
        <taxon>Dikarya</taxon>
        <taxon>Basidiomycota</taxon>
        <taxon>Agaricomycotina</taxon>
        <taxon>Agaricomycetes</taxon>
        <taxon>Agaricomycetidae</taxon>
        <taxon>Agaricales</taxon>
        <taxon>Agaricineae</taxon>
        <taxon>Psathyrellaceae</taxon>
        <taxon>Coprinopsis</taxon>
    </lineage>
</organism>
<feature type="region of interest" description="Disordered" evidence="1">
    <location>
        <begin position="1"/>
        <end position="23"/>
    </location>
</feature>
<dbReference type="RefSeq" id="XP_001841360.2">
    <property type="nucleotide sequence ID" value="XM_001841308.2"/>
</dbReference>
<comment type="caution">
    <text evidence="2">The sequence shown here is derived from an EMBL/GenBank/DDBJ whole genome shotgun (WGS) entry which is preliminary data.</text>
</comment>
<gene>
    <name evidence="2" type="ORF">CC1G_12558</name>
</gene>
<keyword evidence="3" id="KW-1185">Reference proteome</keyword>
<evidence type="ECO:0000256" key="1">
    <source>
        <dbReference type="SAM" id="MobiDB-lite"/>
    </source>
</evidence>
<dbReference type="KEGG" id="cci:CC1G_12558"/>
<proteinExistence type="predicted"/>
<name>A8PH88_COPC7</name>
<evidence type="ECO:0000313" key="3">
    <source>
        <dbReference type="Proteomes" id="UP000001861"/>
    </source>
</evidence>
<sequence length="245" mass="27852">MDDITKTSKDATYPRPFERSPSPFMDLEHSPALDAQPLPQIHVPDLPLMDAHLEDYRLCLDVERVISLLLRLKLWEQDRQRLQEIDNQLNALRGSADCREIDAALLKLKHQNSVNMEGATELVASLSIIASARAGLGNRMPAIISRMWDSEGDASVMGRHCEFRPTGPHWVMGFLGEAHDERKMKCRDDIMRVLDHDMKELLDQVKACQPFDSHHVSESLSTAITRLRSEWESFNLDSTSLPLIT</sequence>
<evidence type="ECO:0000313" key="2">
    <source>
        <dbReference type="EMBL" id="EAU80465.2"/>
    </source>
</evidence>
<dbReference type="EMBL" id="AACS02000006">
    <property type="protein sequence ID" value="EAU80465.2"/>
    <property type="molecule type" value="Genomic_DNA"/>
</dbReference>
<dbReference type="AlphaFoldDB" id="A8PH88"/>
<dbReference type="HOGENOM" id="CLU_1133531_0_0_1"/>
<dbReference type="GeneID" id="6018039"/>
<reference evidence="2 3" key="1">
    <citation type="journal article" date="2010" name="Proc. Natl. Acad. Sci. U.S.A.">
        <title>Insights into evolution of multicellular fungi from the assembled chromosomes of the mushroom Coprinopsis cinerea (Coprinus cinereus).</title>
        <authorList>
            <person name="Stajich J.E."/>
            <person name="Wilke S.K."/>
            <person name="Ahren D."/>
            <person name="Au C.H."/>
            <person name="Birren B.W."/>
            <person name="Borodovsky M."/>
            <person name="Burns C."/>
            <person name="Canback B."/>
            <person name="Casselton L.A."/>
            <person name="Cheng C.K."/>
            <person name="Deng J."/>
            <person name="Dietrich F.S."/>
            <person name="Fargo D.C."/>
            <person name="Farman M.L."/>
            <person name="Gathman A.C."/>
            <person name="Goldberg J."/>
            <person name="Guigo R."/>
            <person name="Hoegger P.J."/>
            <person name="Hooker J.B."/>
            <person name="Huggins A."/>
            <person name="James T.Y."/>
            <person name="Kamada T."/>
            <person name="Kilaru S."/>
            <person name="Kodira C."/>
            <person name="Kues U."/>
            <person name="Kupfer D."/>
            <person name="Kwan H.S."/>
            <person name="Lomsadze A."/>
            <person name="Li W."/>
            <person name="Lilly W.W."/>
            <person name="Ma L.J."/>
            <person name="Mackey A.J."/>
            <person name="Manning G."/>
            <person name="Martin F."/>
            <person name="Muraguchi H."/>
            <person name="Natvig D.O."/>
            <person name="Palmerini H."/>
            <person name="Ramesh M.A."/>
            <person name="Rehmeyer C.J."/>
            <person name="Roe B.A."/>
            <person name="Shenoy N."/>
            <person name="Stanke M."/>
            <person name="Ter-Hovhannisyan V."/>
            <person name="Tunlid A."/>
            <person name="Velagapudi R."/>
            <person name="Vision T.J."/>
            <person name="Zeng Q."/>
            <person name="Zolan M.E."/>
            <person name="Pukkila P.J."/>
        </authorList>
    </citation>
    <scope>NUCLEOTIDE SEQUENCE [LARGE SCALE GENOMIC DNA]</scope>
    <source>
        <strain evidence="3">Okayama-7 / 130 / ATCC MYA-4618 / FGSC 9003</strain>
    </source>
</reference>
<dbReference type="Proteomes" id="UP000001861">
    <property type="component" value="Unassembled WGS sequence"/>
</dbReference>
<accession>A8PH88</accession>
<dbReference type="VEuPathDB" id="FungiDB:CC1G_12558"/>
<dbReference type="InParanoid" id="A8PH88"/>